<keyword evidence="9" id="KW-0645">Protease</keyword>
<feature type="active site" evidence="8">
    <location>
        <position position="80"/>
    </location>
</feature>
<evidence type="ECO:0000259" key="10">
    <source>
        <dbReference type="Pfam" id="PF10502"/>
    </source>
</evidence>
<dbReference type="PROSITE" id="PS51257">
    <property type="entry name" value="PROKAR_LIPOPROTEIN"/>
    <property type="match status" value="1"/>
</dbReference>
<dbReference type="InParanoid" id="A7RLN5"/>
<evidence type="ECO:0000256" key="5">
    <source>
        <dbReference type="ARBA" id="ARBA00023128"/>
    </source>
</evidence>
<dbReference type="PRINTS" id="PR00727">
    <property type="entry name" value="LEADERPTASE"/>
</dbReference>
<feature type="domain" description="Peptidase S26" evidence="10">
    <location>
        <begin position="97"/>
        <end position="138"/>
    </location>
</feature>
<dbReference type="Proteomes" id="UP000001593">
    <property type="component" value="Unassembled WGS sequence"/>
</dbReference>
<feature type="active site" evidence="8">
    <location>
        <position position="34"/>
    </location>
</feature>
<dbReference type="PhylomeDB" id="A7RLN5"/>
<comment type="subunit">
    <text evidence="2">Heterodimer of 2 subunits, IMMPL1 and IMMPL2.</text>
</comment>
<evidence type="ECO:0000256" key="6">
    <source>
        <dbReference type="ARBA" id="ARBA00023136"/>
    </source>
</evidence>
<dbReference type="GO" id="GO:0006627">
    <property type="term" value="P:protein processing involved in protein targeting to mitochondrion"/>
    <property type="evidence" value="ECO:0000318"/>
    <property type="project" value="GO_Central"/>
</dbReference>
<evidence type="ECO:0000256" key="8">
    <source>
        <dbReference type="PIRSR" id="PIRSR600223-1"/>
    </source>
</evidence>
<dbReference type="NCBIfam" id="TIGR02227">
    <property type="entry name" value="sigpep_I_bact"/>
    <property type="match status" value="1"/>
</dbReference>
<dbReference type="EC" id="3.4.21.-" evidence="9"/>
<dbReference type="CDD" id="cd06530">
    <property type="entry name" value="S26_SPase_I"/>
    <property type="match status" value="1"/>
</dbReference>
<evidence type="ECO:0000256" key="4">
    <source>
        <dbReference type="ARBA" id="ARBA00022801"/>
    </source>
</evidence>
<dbReference type="Pfam" id="PF10502">
    <property type="entry name" value="Peptidase_S26"/>
    <property type="match status" value="2"/>
</dbReference>
<dbReference type="eggNOG" id="KOG0171">
    <property type="taxonomic scope" value="Eukaryota"/>
</dbReference>
<gene>
    <name evidence="11" type="ORF">NEMVEDRAFT_v1g248900</name>
</gene>
<evidence type="ECO:0000256" key="3">
    <source>
        <dbReference type="ARBA" id="ARBA00022792"/>
    </source>
</evidence>
<keyword evidence="6" id="KW-0472">Membrane</keyword>
<dbReference type="Gene3D" id="2.10.109.10">
    <property type="entry name" value="Umud Fragment, subunit A"/>
    <property type="match status" value="1"/>
</dbReference>
<name>A7RLN5_NEMVE</name>
<dbReference type="SUPFAM" id="SSF51306">
    <property type="entry name" value="LexA/Signal peptidase"/>
    <property type="match status" value="1"/>
</dbReference>
<dbReference type="InterPro" id="IPR019533">
    <property type="entry name" value="Peptidase_S26"/>
</dbReference>
<evidence type="ECO:0000313" key="11">
    <source>
        <dbReference type="EMBL" id="EDO47636.1"/>
    </source>
</evidence>
<evidence type="ECO:0000256" key="9">
    <source>
        <dbReference type="RuleBase" id="RU362041"/>
    </source>
</evidence>
<comment type="similarity">
    <text evidence="7">Belongs to the peptidase S26 family. IMP1 subfamily.</text>
</comment>
<dbReference type="InterPro" id="IPR000223">
    <property type="entry name" value="Pept_S26A_signal_pept_1"/>
</dbReference>
<dbReference type="HOGENOM" id="CLU_028723_4_3_1"/>
<dbReference type="GO" id="GO:0042720">
    <property type="term" value="C:mitochondrial inner membrane peptidase complex"/>
    <property type="evidence" value="ECO:0000318"/>
    <property type="project" value="GO_Central"/>
</dbReference>
<reference evidence="11 12" key="1">
    <citation type="journal article" date="2007" name="Science">
        <title>Sea anemone genome reveals ancestral eumetazoan gene repertoire and genomic organization.</title>
        <authorList>
            <person name="Putnam N.H."/>
            <person name="Srivastava M."/>
            <person name="Hellsten U."/>
            <person name="Dirks B."/>
            <person name="Chapman J."/>
            <person name="Salamov A."/>
            <person name="Terry A."/>
            <person name="Shapiro H."/>
            <person name="Lindquist E."/>
            <person name="Kapitonov V.V."/>
            <person name="Jurka J."/>
            <person name="Genikhovich G."/>
            <person name="Grigoriev I.V."/>
            <person name="Lucas S.M."/>
            <person name="Steele R.E."/>
            <person name="Finnerty J.R."/>
            <person name="Technau U."/>
            <person name="Martindale M.Q."/>
            <person name="Rokhsar D.S."/>
        </authorList>
    </citation>
    <scope>NUCLEOTIDE SEQUENCE [LARGE SCALE GENOMIC DNA]</scope>
    <source>
        <strain evidence="12">CH2 X CH6</strain>
    </source>
</reference>
<dbReference type="EMBL" id="DS469518">
    <property type="protein sequence ID" value="EDO47636.1"/>
    <property type="molecule type" value="Genomic_DNA"/>
</dbReference>
<accession>A7RLN5</accession>
<dbReference type="KEGG" id="nve:5519829"/>
<dbReference type="GO" id="GO:0004252">
    <property type="term" value="F:serine-type endopeptidase activity"/>
    <property type="evidence" value="ECO:0007669"/>
    <property type="project" value="InterPro"/>
</dbReference>
<dbReference type="InterPro" id="IPR036286">
    <property type="entry name" value="LexA/Signal_pep-like_sf"/>
</dbReference>
<keyword evidence="3 9" id="KW-0999">Mitochondrion inner membrane</keyword>
<dbReference type="InterPro" id="IPR052064">
    <property type="entry name" value="Mito_IMP1_subunit"/>
</dbReference>
<evidence type="ECO:0000256" key="1">
    <source>
        <dbReference type="ARBA" id="ARBA00004273"/>
    </source>
</evidence>
<dbReference type="PANTHER" id="PTHR12383">
    <property type="entry name" value="PROTEASE FAMILY S26 MITOCHONDRIAL INNER MEMBRANE PROTEASE-RELATED"/>
    <property type="match status" value="1"/>
</dbReference>
<dbReference type="OrthoDB" id="308440at2759"/>
<proteinExistence type="inferred from homology"/>
<keyword evidence="12" id="KW-1185">Reference proteome</keyword>
<sequence length="158" mass="17574">MTLFRVLYGVTAATSCLYVFGEYIAEFTMLVGPSMEPTLNNSSTENIVVTEHVTSRLRTLRRGDIVVVRSPQDPRNLVCKRITAMAGDLVDDGASGYLKVPKGHIWLLGDNQENSTDSRDYGPVPYGLVRGRVCYKVWPLSEFGKIKSPAIYEEQSLP</sequence>
<dbReference type="GO" id="GO:0006465">
    <property type="term" value="P:signal peptide processing"/>
    <property type="evidence" value="ECO:0007669"/>
    <property type="project" value="InterPro"/>
</dbReference>
<feature type="domain" description="Peptidase S26" evidence="10">
    <location>
        <begin position="13"/>
        <end position="90"/>
    </location>
</feature>
<evidence type="ECO:0000256" key="2">
    <source>
        <dbReference type="ARBA" id="ARBA00011805"/>
    </source>
</evidence>
<protein>
    <recommendedName>
        <fullName evidence="9">Mitochondrial inner membrane protease subunit</fullName>
        <ecNumber evidence="9">3.4.21.-</ecNumber>
    </recommendedName>
</protein>
<organism evidence="11 12">
    <name type="scientific">Nematostella vectensis</name>
    <name type="common">Starlet sea anemone</name>
    <dbReference type="NCBI Taxonomy" id="45351"/>
    <lineage>
        <taxon>Eukaryota</taxon>
        <taxon>Metazoa</taxon>
        <taxon>Cnidaria</taxon>
        <taxon>Anthozoa</taxon>
        <taxon>Hexacorallia</taxon>
        <taxon>Actiniaria</taxon>
        <taxon>Edwardsiidae</taxon>
        <taxon>Nematostella</taxon>
    </lineage>
</organism>
<evidence type="ECO:0000313" key="12">
    <source>
        <dbReference type="Proteomes" id="UP000001593"/>
    </source>
</evidence>
<keyword evidence="4 9" id="KW-0378">Hydrolase</keyword>
<evidence type="ECO:0000256" key="7">
    <source>
        <dbReference type="ARBA" id="ARBA00038445"/>
    </source>
</evidence>
<dbReference type="STRING" id="45351.A7RLN5"/>
<dbReference type="AlphaFoldDB" id="A7RLN5"/>
<comment type="subcellular location">
    <subcellularLocation>
        <location evidence="1 9">Mitochondrion inner membrane</location>
    </subcellularLocation>
</comment>
<dbReference type="PANTHER" id="PTHR12383:SF16">
    <property type="entry name" value="MITOCHONDRIAL INNER MEMBRANE PROTEASE SUBUNIT 1"/>
    <property type="match status" value="1"/>
</dbReference>
<keyword evidence="5 9" id="KW-0496">Mitochondrion</keyword>